<evidence type="ECO:0000313" key="2">
    <source>
        <dbReference type="EMBL" id="CAK9099831.1"/>
    </source>
</evidence>
<name>A0ABP0RKQ3_9DINO</name>
<gene>
    <name evidence="2" type="ORF">CCMP2556_LOCUS47220</name>
</gene>
<feature type="region of interest" description="Disordered" evidence="1">
    <location>
        <begin position="88"/>
        <end position="190"/>
    </location>
</feature>
<feature type="compositionally biased region" description="Low complexity" evidence="1">
    <location>
        <begin position="177"/>
        <end position="190"/>
    </location>
</feature>
<evidence type="ECO:0000256" key="1">
    <source>
        <dbReference type="SAM" id="MobiDB-lite"/>
    </source>
</evidence>
<proteinExistence type="predicted"/>
<organism evidence="2 3">
    <name type="scientific">Durusdinium trenchii</name>
    <dbReference type="NCBI Taxonomy" id="1381693"/>
    <lineage>
        <taxon>Eukaryota</taxon>
        <taxon>Sar</taxon>
        <taxon>Alveolata</taxon>
        <taxon>Dinophyceae</taxon>
        <taxon>Suessiales</taxon>
        <taxon>Symbiodiniaceae</taxon>
        <taxon>Durusdinium</taxon>
    </lineage>
</organism>
<dbReference type="EMBL" id="CAXAMN010026006">
    <property type="protein sequence ID" value="CAK9099831.1"/>
    <property type="molecule type" value="Genomic_DNA"/>
</dbReference>
<evidence type="ECO:0000313" key="3">
    <source>
        <dbReference type="Proteomes" id="UP001642484"/>
    </source>
</evidence>
<reference evidence="2 3" key="1">
    <citation type="submission" date="2024-02" db="EMBL/GenBank/DDBJ databases">
        <authorList>
            <person name="Chen Y."/>
            <person name="Shah S."/>
            <person name="Dougan E. K."/>
            <person name="Thang M."/>
            <person name="Chan C."/>
        </authorList>
    </citation>
    <scope>NUCLEOTIDE SEQUENCE [LARGE SCALE GENOMIC DNA]</scope>
</reference>
<comment type="caution">
    <text evidence="2">The sequence shown here is derived from an EMBL/GenBank/DDBJ whole genome shotgun (WGS) entry which is preliminary data.</text>
</comment>
<dbReference type="Proteomes" id="UP001642484">
    <property type="component" value="Unassembled WGS sequence"/>
</dbReference>
<accession>A0ABP0RKQ3</accession>
<protein>
    <submittedName>
        <fullName evidence="2">Uncharacterized protein</fullName>
    </submittedName>
</protein>
<keyword evidence="3" id="KW-1185">Reference proteome</keyword>
<sequence>MSLEQRDQTLLLQVTMSAWRECVEDRRKHAVNEMRKQLQGLQGDTFMKVIRGPSTATDPAYPGASPPKKGLCQRMCRCLPFCCTKSGSTAVSQAPPAKTKTAPSQLPSAAADTGKLPDQPGGAEVASSREVVEQPGLPAQPPSELPAGSFIPEAPSEKGLSTLPEEPGDGLRRFEGAEGAAGAGPQAAAG</sequence>